<comment type="caution">
    <text evidence="3">The sequence shown here is derived from an EMBL/GenBank/DDBJ whole genome shotgun (WGS) entry which is preliminary data.</text>
</comment>
<organism evidence="3 4">
    <name type="scientific">Panicum miliaceum</name>
    <name type="common">Proso millet</name>
    <name type="synonym">Broomcorn millet</name>
    <dbReference type="NCBI Taxonomy" id="4540"/>
    <lineage>
        <taxon>Eukaryota</taxon>
        <taxon>Viridiplantae</taxon>
        <taxon>Streptophyta</taxon>
        <taxon>Embryophyta</taxon>
        <taxon>Tracheophyta</taxon>
        <taxon>Spermatophyta</taxon>
        <taxon>Magnoliopsida</taxon>
        <taxon>Liliopsida</taxon>
        <taxon>Poales</taxon>
        <taxon>Poaceae</taxon>
        <taxon>PACMAD clade</taxon>
        <taxon>Panicoideae</taxon>
        <taxon>Panicodae</taxon>
        <taxon>Paniceae</taxon>
        <taxon>Panicinae</taxon>
        <taxon>Panicum</taxon>
        <taxon>Panicum sect. Panicum</taxon>
    </lineage>
</organism>
<dbReference type="AlphaFoldDB" id="A0A3L6RR73"/>
<sequence>MVAFPAREAARLPNGEALGMHCLASLYNCRVRGPRHALLREHNLVFLQPDARATREFVALAALEGVLLDVLCGIPSSDGPKLLVPRLLNPVLQPNYHLEFTNKRTARACQMRPRNECDYISLQVTIFRSSSEELRAPA</sequence>
<dbReference type="Proteomes" id="UP000275267">
    <property type="component" value="Unassembled WGS sequence"/>
</dbReference>
<proteinExistence type="inferred from homology"/>
<evidence type="ECO:0000313" key="4">
    <source>
        <dbReference type="Proteomes" id="UP000275267"/>
    </source>
</evidence>
<dbReference type="STRING" id="4540.A0A3L6RR73"/>
<reference evidence="4" key="1">
    <citation type="journal article" date="2019" name="Nat. Commun.">
        <title>The genome of broomcorn millet.</title>
        <authorList>
            <person name="Zou C."/>
            <person name="Miki D."/>
            <person name="Li D."/>
            <person name="Tang Q."/>
            <person name="Xiao L."/>
            <person name="Rajput S."/>
            <person name="Deng P."/>
            <person name="Jia W."/>
            <person name="Huang R."/>
            <person name="Zhang M."/>
            <person name="Sun Y."/>
            <person name="Hu J."/>
            <person name="Fu X."/>
            <person name="Schnable P.S."/>
            <person name="Li F."/>
            <person name="Zhang H."/>
            <person name="Feng B."/>
            <person name="Zhu X."/>
            <person name="Liu R."/>
            <person name="Schnable J.C."/>
            <person name="Zhu J.-K."/>
            <person name="Zhang H."/>
        </authorList>
    </citation>
    <scope>NUCLEOTIDE SEQUENCE [LARGE SCALE GENOMIC DNA]</scope>
</reference>
<dbReference type="GO" id="GO:0016740">
    <property type="term" value="F:transferase activity"/>
    <property type="evidence" value="ECO:0007669"/>
    <property type="project" value="UniProtKB-KW"/>
</dbReference>
<protein>
    <submittedName>
        <fullName evidence="3">Cis-zeatin O-glucosyltransferase</fullName>
    </submittedName>
</protein>
<evidence type="ECO:0000256" key="1">
    <source>
        <dbReference type="ARBA" id="ARBA00009995"/>
    </source>
</evidence>
<evidence type="ECO:0000259" key="2">
    <source>
        <dbReference type="Pfam" id="PF26168"/>
    </source>
</evidence>
<dbReference type="InterPro" id="IPR058980">
    <property type="entry name" value="Glyco_transf_N"/>
</dbReference>
<gene>
    <name evidence="3" type="ORF">C2845_PM11G01280</name>
</gene>
<name>A0A3L6RR73_PANMI</name>
<evidence type="ECO:0000313" key="3">
    <source>
        <dbReference type="EMBL" id="RLN08301.1"/>
    </source>
</evidence>
<keyword evidence="4" id="KW-1185">Reference proteome</keyword>
<accession>A0A3L6RR73</accession>
<dbReference type="EMBL" id="PQIB02000007">
    <property type="protein sequence ID" value="RLN08301.1"/>
    <property type="molecule type" value="Genomic_DNA"/>
</dbReference>
<comment type="similarity">
    <text evidence="1">Belongs to the UDP-glycosyltransferase family.</text>
</comment>
<dbReference type="Pfam" id="PF26168">
    <property type="entry name" value="Glyco_transf_N"/>
    <property type="match status" value="1"/>
</dbReference>
<feature type="domain" description="Glycosyltransferase N-terminal" evidence="2">
    <location>
        <begin position="1"/>
        <end position="61"/>
    </location>
</feature>
<dbReference type="OrthoDB" id="10526627at2759"/>